<dbReference type="RefSeq" id="WP_228229693.1">
    <property type="nucleotide sequence ID" value="NZ_JAJGMW010000008.1"/>
</dbReference>
<dbReference type="Proteomes" id="UP001197770">
    <property type="component" value="Unassembled WGS sequence"/>
</dbReference>
<dbReference type="Gene3D" id="3.40.50.1240">
    <property type="entry name" value="Phosphoglycerate mutase-like"/>
    <property type="match status" value="1"/>
</dbReference>
<protein>
    <submittedName>
        <fullName evidence="1">Histidine phosphatase family protein</fullName>
    </submittedName>
</protein>
<dbReference type="CDD" id="cd07067">
    <property type="entry name" value="HP_PGM_like"/>
    <property type="match status" value="1"/>
</dbReference>
<evidence type="ECO:0000313" key="2">
    <source>
        <dbReference type="Proteomes" id="UP001197770"/>
    </source>
</evidence>
<proteinExistence type="predicted"/>
<accession>A0ABS8GRM0</accession>
<evidence type="ECO:0000313" key="1">
    <source>
        <dbReference type="EMBL" id="MCC4212615.1"/>
    </source>
</evidence>
<name>A0ABS8GRM0_9FLAO</name>
<organism evidence="1 2">
    <name type="scientific">Leeuwenhoekiella parthenopeia</name>
    <dbReference type="NCBI Taxonomy" id="2890320"/>
    <lineage>
        <taxon>Bacteria</taxon>
        <taxon>Pseudomonadati</taxon>
        <taxon>Bacteroidota</taxon>
        <taxon>Flavobacteriia</taxon>
        <taxon>Flavobacteriales</taxon>
        <taxon>Flavobacteriaceae</taxon>
        <taxon>Leeuwenhoekiella</taxon>
    </lineage>
</organism>
<dbReference type="PROSITE" id="PS51257">
    <property type="entry name" value="PROKAR_LIPOPROTEIN"/>
    <property type="match status" value="1"/>
</dbReference>
<comment type="caution">
    <text evidence="1">The sequence shown here is derived from an EMBL/GenBank/DDBJ whole genome shotgun (WGS) entry which is preliminary data.</text>
</comment>
<dbReference type="SMART" id="SM00855">
    <property type="entry name" value="PGAM"/>
    <property type="match status" value="1"/>
</dbReference>
<dbReference type="EMBL" id="JAJGMW010000008">
    <property type="protein sequence ID" value="MCC4212615.1"/>
    <property type="molecule type" value="Genomic_DNA"/>
</dbReference>
<dbReference type="InterPro" id="IPR013078">
    <property type="entry name" value="His_Pase_superF_clade-1"/>
</dbReference>
<dbReference type="Pfam" id="PF00300">
    <property type="entry name" value="His_Phos_1"/>
    <property type="match status" value="1"/>
</dbReference>
<keyword evidence="2" id="KW-1185">Reference proteome</keyword>
<dbReference type="SUPFAM" id="SSF53254">
    <property type="entry name" value="Phosphoglycerate mutase-like"/>
    <property type="match status" value="1"/>
</dbReference>
<reference evidence="1 2" key="1">
    <citation type="submission" date="2021-11" db="EMBL/GenBank/DDBJ databases">
        <title>Seasonal and diel survey of microbial diversity of the Tyrrhenian coast.</title>
        <authorList>
            <person name="Gattoni G."/>
            <person name="Corral P."/>
        </authorList>
    </citation>
    <scope>NUCLEOTIDE SEQUENCE [LARGE SCALE GENOMIC DNA]</scope>
    <source>
        <strain evidence="1 2">Mr9</strain>
    </source>
</reference>
<dbReference type="InterPro" id="IPR029033">
    <property type="entry name" value="His_PPase_superfam"/>
</dbReference>
<gene>
    <name evidence="1" type="ORF">LLW17_07795</name>
</gene>
<sequence>MRSSTTLLILFLAALLSCKNTSPKTAKAEIPVTEATYYLIRHADKERGPDAGTDPDLTDKGLARAEFWAQTLKDVDFDAVYSTDFVRTRKTAMPVAEANDLALTIYDAQNLYDDKFKQETAGKTVLIVGHSNTTPAFVNSILGEDQYGEIDDSLFGNLYIVKIKNGAAQAELQDYNDWSFD</sequence>